<keyword evidence="1" id="KW-0732">Signal</keyword>
<proteinExistence type="predicted"/>
<comment type="caution">
    <text evidence="2">The sequence shown here is derived from an EMBL/GenBank/DDBJ whole genome shotgun (WGS) entry which is preliminary data.</text>
</comment>
<keyword evidence="3" id="KW-1185">Reference proteome</keyword>
<dbReference type="Pfam" id="PF09839">
    <property type="entry name" value="DUF2066"/>
    <property type="match status" value="1"/>
</dbReference>
<dbReference type="InterPro" id="IPR018642">
    <property type="entry name" value="DUF2066"/>
</dbReference>
<name>A0ABS0ZDJ4_9GAMM</name>
<feature type="chain" id="PRO_5047367476" evidence="1">
    <location>
        <begin position="19"/>
        <end position="363"/>
    </location>
</feature>
<evidence type="ECO:0000313" key="2">
    <source>
        <dbReference type="EMBL" id="MBJ7551739.1"/>
    </source>
</evidence>
<sequence>MKRIVCLWLLMLSSLGHAVQVSNLYSSVVQVPSSLEGSQMLQRAFNEAIDDVLIRVSGQQQGLSDSVLRKAHQAASSWVAQHSVQDVVDLVEGAGGLESAKEINVTFYKESVDGFLFDNQLPVWSSNRPSILVWLIEDQNGQRQMFGANKPSQALSGLFEGAKHFGLPVYAPLLDSTDLNALSAGALWGFFEDDIQAASQRYQTDIVLAVRLSQYHGESVVDSMLLSPNQSSNLISVTKPTTQEAMSEVLVRLSSLLSDRYASVQMSTPYEMFVKVNGVKNYTAMSTLRQYLSSIGVVNQVQLNSIVNGGVGFDLKLNGTPEKFANSVALNTVLTKSLSDAPYDSMQRSVLQYQYTGKGNIND</sequence>
<accession>A0ABS0ZDJ4</accession>
<reference evidence="2 3" key="1">
    <citation type="submission" date="2020-12" db="EMBL/GenBank/DDBJ databases">
        <title>Comparative genome analysis of fungal antagonists Marinomonas ostreistagni 398 and M. spartinae 468.</title>
        <authorList>
            <person name="Fields J.L."/>
            <person name="Mavrodi O.V."/>
            <person name="Biber P.D."/>
            <person name="Indest K.J."/>
            <person name="Mavrodi D.V."/>
        </authorList>
    </citation>
    <scope>NUCLEOTIDE SEQUENCE [LARGE SCALE GENOMIC DNA]</scope>
    <source>
        <strain evidence="2 3">USM7</strain>
    </source>
</reference>
<protein>
    <submittedName>
        <fullName evidence="2">DUF2066 domain-containing protein</fullName>
    </submittedName>
</protein>
<feature type="signal peptide" evidence="1">
    <location>
        <begin position="1"/>
        <end position="18"/>
    </location>
</feature>
<evidence type="ECO:0000256" key="1">
    <source>
        <dbReference type="SAM" id="SignalP"/>
    </source>
</evidence>
<gene>
    <name evidence="2" type="ORF">JHD44_13665</name>
</gene>
<organism evidence="2 3">
    <name type="scientific">Marinomonas ostreistagni</name>
    <dbReference type="NCBI Taxonomy" id="359209"/>
    <lineage>
        <taxon>Bacteria</taxon>
        <taxon>Pseudomonadati</taxon>
        <taxon>Pseudomonadota</taxon>
        <taxon>Gammaproteobacteria</taxon>
        <taxon>Oceanospirillales</taxon>
        <taxon>Oceanospirillaceae</taxon>
        <taxon>Marinomonas</taxon>
    </lineage>
</organism>
<dbReference type="EMBL" id="JAEMUH010000013">
    <property type="protein sequence ID" value="MBJ7551739.1"/>
    <property type="molecule type" value="Genomic_DNA"/>
</dbReference>
<evidence type="ECO:0000313" key="3">
    <source>
        <dbReference type="Proteomes" id="UP000598488"/>
    </source>
</evidence>
<dbReference type="Proteomes" id="UP000598488">
    <property type="component" value="Unassembled WGS sequence"/>
</dbReference>